<dbReference type="Pfam" id="PF00359">
    <property type="entry name" value="PTS_EIIA_2"/>
    <property type="match status" value="1"/>
</dbReference>
<organism evidence="2 3">
    <name type="scientific">Enterococcus phoeniculicola ATCC BAA-412</name>
    <dbReference type="NCBI Taxonomy" id="1158610"/>
    <lineage>
        <taxon>Bacteria</taxon>
        <taxon>Bacillati</taxon>
        <taxon>Bacillota</taxon>
        <taxon>Bacilli</taxon>
        <taxon>Lactobacillales</taxon>
        <taxon>Enterococcaceae</taxon>
        <taxon>Enterococcus</taxon>
    </lineage>
</organism>
<accession>R3WB27</accession>
<sequence>MNEMREMFQLELVNLDVAVKDKNEFFHVVAKKLLKKGYIEETFELAIIKREMSYPTGLGLKDIAIAIPHTDVAHIKKAFVSVNRLSAPIEFVQMGTDDVFLQVTDIFVLGIREPKKQVGLLATLMELFSDESFVHRYSQASTEKEINRLFLSYL</sequence>
<dbReference type="OrthoDB" id="370976at2"/>
<dbReference type="PATRIC" id="fig|1158610.3.peg.1464"/>
<dbReference type="PANTHER" id="PTHR47738:SF3">
    <property type="entry name" value="PHOSPHOTRANSFERASE SYSTEM MANNITOL_FRUCTOSE-SPECIFIC IIA DOMAIN CONTAINING PROTEIN"/>
    <property type="match status" value="1"/>
</dbReference>
<protein>
    <recommendedName>
        <fullName evidence="1">PTS EIIA type-2 domain-containing protein</fullName>
    </recommendedName>
</protein>
<dbReference type="SUPFAM" id="SSF55804">
    <property type="entry name" value="Phoshotransferase/anion transport protein"/>
    <property type="match status" value="1"/>
</dbReference>
<dbReference type="PROSITE" id="PS51094">
    <property type="entry name" value="PTS_EIIA_TYPE_2"/>
    <property type="match status" value="1"/>
</dbReference>
<proteinExistence type="predicted"/>
<dbReference type="InterPro" id="IPR051541">
    <property type="entry name" value="PTS_SugarTrans_NitroReg"/>
</dbReference>
<dbReference type="STRING" id="154621.RV11_GL002411"/>
<dbReference type="AlphaFoldDB" id="R3WB27"/>
<gene>
    <name evidence="2" type="ORF">UC3_01479</name>
</gene>
<evidence type="ECO:0000259" key="1">
    <source>
        <dbReference type="PROSITE" id="PS51094"/>
    </source>
</evidence>
<feature type="domain" description="PTS EIIA type-2" evidence="1">
    <location>
        <begin position="6"/>
        <end position="153"/>
    </location>
</feature>
<dbReference type="Gene3D" id="3.40.930.10">
    <property type="entry name" value="Mannitol-specific EII, Chain A"/>
    <property type="match status" value="1"/>
</dbReference>
<name>R3WB27_9ENTE</name>
<dbReference type="InterPro" id="IPR002178">
    <property type="entry name" value="PTS_EIIA_type-2_dom"/>
</dbReference>
<keyword evidence="3" id="KW-1185">Reference proteome</keyword>
<comment type="caution">
    <text evidence="2">The sequence shown here is derived from an EMBL/GenBank/DDBJ whole genome shotgun (WGS) entry which is preliminary data.</text>
</comment>
<evidence type="ECO:0000313" key="3">
    <source>
        <dbReference type="Proteomes" id="UP000013785"/>
    </source>
</evidence>
<dbReference type="CDD" id="cd00211">
    <property type="entry name" value="PTS_IIA_fru"/>
    <property type="match status" value="1"/>
</dbReference>
<evidence type="ECO:0000313" key="2">
    <source>
        <dbReference type="EMBL" id="EOL44662.1"/>
    </source>
</evidence>
<dbReference type="eggNOG" id="COG1762">
    <property type="taxonomic scope" value="Bacteria"/>
</dbReference>
<dbReference type="RefSeq" id="WP_010768142.1">
    <property type="nucleotide sequence ID" value="NZ_ASWE01000003.1"/>
</dbReference>
<dbReference type="HOGENOM" id="CLU_072531_6_0_9"/>
<reference evidence="2 3" key="1">
    <citation type="submission" date="2013-02" db="EMBL/GenBank/DDBJ databases">
        <title>The Genome Sequence of Enterococcus phoeniculicola BAA-412.</title>
        <authorList>
            <consortium name="The Broad Institute Genome Sequencing Platform"/>
            <consortium name="The Broad Institute Genome Sequencing Center for Infectious Disease"/>
            <person name="Earl A.M."/>
            <person name="Gilmore M.S."/>
            <person name="Lebreton F."/>
            <person name="Walker B."/>
            <person name="Young S.K."/>
            <person name="Zeng Q."/>
            <person name="Gargeya S."/>
            <person name="Fitzgerald M."/>
            <person name="Haas B."/>
            <person name="Abouelleil A."/>
            <person name="Alvarado L."/>
            <person name="Arachchi H.M."/>
            <person name="Berlin A.M."/>
            <person name="Chapman S.B."/>
            <person name="Dewar J."/>
            <person name="Goldberg J."/>
            <person name="Griggs A."/>
            <person name="Gujja S."/>
            <person name="Hansen M."/>
            <person name="Howarth C."/>
            <person name="Imamovic A."/>
            <person name="Larimer J."/>
            <person name="McCowan C."/>
            <person name="Murphy C."/>
            <person name="Neiman D."/>
            <person name="Pearson M."/>
            <person name="Priest M."/>
            <person name="Roberts A."/>
            <person name="Saif S."/>
            <person name="Shea T."/>
            <person name="Sisk P."/>
            <person name="Sykes S."/>
            <person name="Wortman J."/>
            <person name="Nusbaum C."/>
            <person name="Birren B."/>
        </authorList>
    </citation>
    <scope>NUCLEOTIDE SEQUENCE [LARGE SCALE GENOMIC DNA]</scope>
    <source>
        <strain evidence="2 3">ATCC BAA-412</strain>
    </source>
</reference>
<dbReference type="InterPro" id="IPR016152">
    <property type="entry name" value="PTrfase/Anion_transptr"/>
</dbReference>
<dbReference type="PANTHER" id="PTHR47738">
    <property type="entry name" value="PTS SYSTEM FRUCTOSE-LIKE EIIA COMPONENT-RELATED"/>
    <property type="match status" value="1"/>
</dbReference>
<dbReference type="EMBL" id="AJAT01000013">
    <property type="protein sequence ID" value="EOL44662.1"/>
    <property type="molecule type" value="Genomic_DNA"/>
</dbReference>
<dbReference type="Proteomes" id="UP000013785">
    <property type="component" value="Unassembled WGS sequence"/>
</dbReference>